<feature type="transmembrane region" description="Helical" evidence="6">
    <location>
        <begin position="242"/>
        <end position="259"/>
    </location>
</feature>
<protein>
    <submittedName>
        <fullName evidence="8">EamA family transporter</fullName>
    </submittedName>
</protein>
<evidence type="ECO:0000256" key="6">
    <source>
        <dbReference type="SAM" id="Phobius"/>
    </source>
</evidence>
<keyword evidence="3 6" id="KW-0812">Transmembrane</keyword>
<feature type="domain" description="EamA" evidence="7">
    <location>
        <begin position="6"/>
        <end position="137"/>
    </location>
</feature>
<feature type="transmembrane region" description="Helical" evidence="6">
    <location>
        <begin position="265"/>
        <end position="283"/>
    </location>
</feature>
<dbReference type="PANTHER" id="PTHR32322">
    <property type="entry name" value="INNER MEMBRANE TRANSPORTER"/>
    <property type="match status" value="1"/>
</dbReference>
<evidence type="ECO:0000313" key="9">
    <source>
        <dbReference type="Proteomes" id="UP000306402"/>
    </source>
</evidence>
<keyword evidence="4 6" id="KW-1133">Transmembrane helix</keyword>
<comment type="similarity">
    <text evidence="2">Belongs to the EamA transporter family.</text>
</comment>
<dbReference type="SUPFAM" id="SSF103481">
    <property type="entry name" value="Multidrug resistance efflux transporter EmrE"/>
    <property type="match status" value="2"/>
</dbReference>
<evidence type="ECO:0000259" key="7">
    <source>
        <dbReference type="Pfam" id="PF00892"/>
    </source>
</evidence>
<evidence type="ECO:0000256" key="2">
    <source>
        <dbReference type="ARBA" id="ARBA00007362"/>
    </source>
</evidence>
<accession>A0A5R9KSS6</accession>
<dbReference type="OrthoDB" id="1098926at2"/>
<feature type="transmembrane region" description="Helical" evidence="6">
    <location>
        <begin position="149"/>
        <end position="172"/>
    </location>
</feature>
<keyword evidence="5 6" id="KW-0472">Membrane</keyword>
<evidence type="ECO:0000256" key="5">
    <source>
        <dbReference type="ARBA" id="ARBA00023136"/>
    </source>
</evidence>
<feature type="transmembrane region" description="Helical" evidence="6">
    <location>
        <begin position="179"/>
        <end position="200"/>
    </location>
</feature>
<feature type="transmembrane region" description="Helical" evidence="6">
    <location>
        <begin position="69"/>
        <end position="87"/>
    </location>
</feature>
<organism evidence="8 9">
    <name type="scientific">Dyadobacter luticola</name>
    <dbReference type="NCBI Taxonomy" id="1979387"/>
    <lineage>
        <taxon>Bacteria</taxon>
        <taxon>Pseudomonadati</taxon>
        <taxon>Bacteroidota</taxon>
        <taxon>Cytophagia</taxon>
        <taxon>Cytophagales</taxon>
        <taxon>Spirosomataceae</taxon>
        <taxon>Dyadobacter</taxon>
    </lineage>
</organism>
<gene>
    <name evidence="8" type="ORF">FEN17_22090</name>
</gene>
<dbReference type="AlphaFoldDB" id="A0A5R9KSS6"/>
<feature type="transmembrane region" description="Helical" evidence="6">
    <location>
        <begin position="124"/>
        <end position="143"/>
    </location>
</feature>
<proteinExistence type="inferred from homology"/>
<feature type="transmembrane region" description="Helical" evidence="6">
    <location>
        <begin position="93"/>
        <end position="115"/>
    </location>
</feature>
<dbReference type="InterPro" id="IPR050638">
    <property type="entry name" value="AA-Vitamin_Transporters"/>
</dbReference>
<feature type="domain" description="EamA" evidence="7">
    <location>
        <begin position="151"/>
        <end position="281"/>
    </location>
</feature>
<evidence type="ECO:0000256" key="1">
    <source>
        <dbReference type="ARBA" id="ARBA00004141"/>
    </source>
</evidence>
<comment type="caution">
    <text evidence="8">The sequence shown here is derived from an EMBL/GenBank/DDBJ whole genome shotgun (WGS) entry which is preliminary data.</text>
</comment>
<evidence type="ECO:0000313" key="8">
    <source>
        <dbReference type="EMBL" id="TLU99263.1"/>
    </source>
</evidence>
<name>A0A5R9KSS6_9BACT</name>
<reference evidence="8 9" key="1">
    <citation type="submission" date="2019-05" db="EMBL/GenBank/DDBJ databases">
        <authorList>
            <person name="Qu J.-H."/>
        </authorList>
    </citation>
    <scope>NUCLEOTIDE SEQUENCE [LARGE SCALE GENOMIC DNA]</scope>
    <source>
        <strain evidence="8 9">T17</strain>
    </source>
</reference>
<evidence type="ECO:0000256" key="4">
    <source>
        <dbReference type="ARBA" id="ARBA00022989"/>
    </source>
</evidence>
<keyword evidence="9" id="KW-1185">Reference proteome</keyword>
<dbReference type="Proteomes" id="UP000306402">
    <property type="component" value="Unassembled WGS sequence"/>
</dbReference>
<dbReference type="InterPro" id="IPR000620">
    <property type="entry name" value="EamA_dom"/>
</dbReference>
<sequence>MKNIGIGILFSILWSSASVATKFGVQSAAPLILANVRFFIAGILLLSFSYLFGKDASYRLPTKSEFKKLALFGFLNTTLYLGLYVCAMKYTAAGIGSLAVSTNPLIIVLLSSWWLHRRPKSEEWAGIVLGMLGVGLATYPLLADSYTTLGGLSLLLTSMVAVSAASVYYATVKWELPNLLINGWQVFLGGIFLIPATLTLSDFSTTVWDGMFWGSVLWLSLAVSIVGLICWFYLLKIDTVKASLWLFLCPLFGFFFAWWLMSEPITIYTIAGTCLVVGGLYAGQRNKLAAKKVDQV</sequence>
<dbReference type="RefSeq" id="WP_138367554.1">
    <property type="nucleotide sequence ID" value="NZ_VCEJ01000005.1"/>
</dbReference>
<dbReference type="InterPro" id="IPR037185">
    <property type="entry name" value="EmrE-like"/>
</dbReference>
<dbReference type="EMBL" id="VCEJ01000005">
    <property type="protein sequence ID" value="TLU99263.1"/>
    <property type="molecule type" value="Genomic_DNA"/>
</dbReference>
<dbReference type="GO" id="GO:0016020">
    <property type="term" value="C:membrane"/>
    <property type="evidence" value="ECO:0007669"/>
    <property type="project" value="UniProtKB-SubCell"/>
</dbReference>
<feature type="transmembrane region" description="Helical" evidence="6">
    <location>
        <begin position="30"/>
        <end position="48"/>
    </location>
</feature>
<feature type="transmembrane region" description="Helical" evidence="6">
    <location>
        <begin position="212"/>
        <end position="235"/>
    </location>
</feature>
<evidence type="ECO:0000256" key="3">
    <source>
        <dbReference type="ARBA" id="ARBA00022692"/>
    </source>
</evidence>
<dbReference type="Pfam" id="PF00892">
    <property type="entry name" value="EamA"/>
    <property type="match status" value="2"/>
</dbReference>
<comment type="subcellular location">
    <subcellularLocation>
        <location evidence="1">Membrane</location>
        <topology evidence="1">Multi-pass membrane protein</topology>
    </subcellularLocation>
</comment>
<dbReference type="PANTHER" id="PTHR32322:SF2">
    <property type="entry name" value="EAMA DOMAIN-CONTAINING PROTEIN"/>
    <property type="match status" value="1"/>
</dbReference>